<dbReference type="Proteomes" id="UP000218785">
    <property type="component" value="Chromosome"/>
</dbReference>
<dbReference type="SUPFAM" id="SSF56300">
    <property type="entry name" value="Metallo-dependent phosphatases"/>
    <property type="match status" value="1"/>
</dbReference>
<sequence length="276" mass="31128">MHWLLSGPLSTEKLTVKIADLPASLKGKKLVQMSDFHYDGFGLSEAMLEQAIAVSNQAQPDLVLLTGDYVNRSPEPIHRLVLRLKNLQSTAGIYAILGNHDICYKHSRAEITDAFNKIGIPVLWNDIAYPLGKELPLVGLADRYSREFNPVPVMNQLDPDIPRIVLSHNPDTAELLQAWRVDLQLSGHTHGGQIVIPGFGPALLYYRKIVQKIPKKVRQFIPFLQVSNYTVRHWEWAQGLHQIGKNQLYVNRGLGTYLPGRLFCRPEVTIITLQSQ</sequence>
<organism evidence="2 3">
    <name type="scientific">Tolypothrix tenuis PCC 7101</name>
    <dbReference type="NCBI Taxonomy" id="231146"/>
    <lineage>
        <taxon>Bacteria</taxon>
        <taxon>Bacillati</taxon>
        <taxon>Cyanobacteriota</taxon>
        <taxon>Cyanophyceae</taxon>
        <taxon>Nostocales</taxon>
        <taxon>Tolypothrichaceae</taxon>
        <taxon>Tolypothrix</taxon>
    </lineage>
</organism>
<feature type="domain" description="Calcineurin-like phosphoesterase" evidence="1">
    <location>
        <begin position="29"/>
        <end position="191"/>
    </location>
</feature>
<evidence type="ECO:0000313" key="2">
    <source>
        <dbReference type="EMBL" id="BAY98382.1"/>
    </source>
</evidence>
<name>A0A1Z4MY55_9CYAN</name>
<proteinExistence type="predicted"/>
<gene>
    <name evidence="2" type="ORF">NIES37_23320</name>
</gene>
<evidence type="ECO:0000259" key="1">
    <source>
        <dbReference type="Pfam" id="PF00149"/>
    </source>
</evidence>
<dbReference type="Gene3D" id="3.60.21.10">
    <property type="match status" value="1"/>
</dbReference>
<evidence type="ECO:0000313" key="3">
    <source>
        <dbReference type="Proteomes" id="UP000218785"/>
    </source>
</evidence>
<dbReference type="InterPro" id="IPR029052">
    <property type="entry name" value="Metallo-depent_PP-like"/>
</dbReference>
<dbReference type="PANTHER" id="PTHR31302:SF0">
    <property type="entry name" value="TRANSMEMBRANE PROTEIN WITH METALLOPHOSPHOESTERASE DOMAIN"/>
    <property type="match status" value="1"/>
</dbReference>
<dbReference type="GO" id="GO:0016787">
    <property type="term" value="F:hydrolase activity"/>
    <property type="evidence" value="ECO:0007669"/>
    <property type="project" value="InterPro"/>
</dbReference>
<dbReference type="RefSeq" id="WP_096575745.1">
    <property type="nucleotide sequence ID" value="NZ_CAWNJS010000001.1"/>
</dbReference>
<dbReference type="InterPro" id="IPR051158">
    <property type="entry name" value="Metallophosphoesterase_sf"/>
</dbReference>
<dbReference type="InterPro" id="IPR004843">
    <property type="entry name" value="Calcineurin-like_PHP"/>
</dbReference>
<dbReference type="KEGG" id="ttq:NIES37_23320"/>
<protein>
    <submittedName>
        <fullName evidence="2">Metallophosphoesterase</fullName>
    </submittedName>
</protein>
<accession>A0A1Z4MY55</accession>
<keyword evidence="3" id="KW-1185">Reference proteome</keyword>
<dbReference type="Pfam" id="PF00149">
    <property type="entry name" value="Metallophos"/>
    <property type="match status" value="1"/>
</dbReference>
<dbReference type="CDD" id="cd07385">
    <property type="entry name" value="MPP_YkuE_C"/>
    <property type="match status" value="1"/>
</dbReference>
<dbReference type="EMBL" id="AP018248">
    <property type="protein sequence ID" value="BAY98382.1"/>
    <property type="molecule type" value="Genomic_DNA"/>
</dbReference>
<dbReference type="AlphaFoldDB" id="A0A1Z4MY55"/>
<reference evidence="2 3" key="1">
    <citation type="submission" date="2017-06" db="EMBL/GenBank/DDBJ databases">
        <title>Genome sequencing of cyanobaciteial culture collection at National Institute for Environmental Studies (NIES).</title>
        <authorList>
            <person name="Hirose Y."/>
            <person name="Shimura Y."/>
            <person name="Fujisawa T."/>
            <person name="Nakamura Y."/>
            <person name="Kawachi M."/>
        </authorList>
    </citation>
    <scope>NUCLEOTIDE SEQUENCE [LARGE SCALE GENOMIC DNA]</scope>
    <source>
        <strain evidence="2 3">NIES-37</strain>
    </source>
</reference>
<dbReference type="PANTHER" id="PTHR31302">
    <property type="entry name" value="TRANSMEMBRANE PROTEIN WITH METALLOPHOSPHOESTERASE DOMAIN-RELATED"/>
    <property type="match status" value="1"/>
</dbReference>